<dbReference type="SUPFAM" id="SSF53041">
    <property type="entry name" value="Resolvase-like"/>
    <property type="match status" value="1"/>
</dbReference>
<dbReference type="PANTHER" id="PTHR30461:SF23">
    <property type="entry name" value="DNA RECOMBINASE-RELATED"/>
    <property type="match status" value="1"/>
</dbReference>
<dbReference type="Pfam" id="PF00239">
    <property type="entry name" value="Resolvase"/>
    <property type="match status" value="1"/>
</dbReference>
<comment type="caution">
    <text evidence="3">The sequence shown here is derived from an EMBL/GenBank/DDBJ whole genome shotgun (WGS) entry which is preliminary data.</text>
</comment>
<dbReference type="Gene3D" id="3.40.50.1390">
    <property type="entry name" value="Resolvase, N-terminal catalytic domain"/>
    <property type="match status" value="1"/>
</dbReference>
<dbReference type="EMBL" id="QRZM01000003">
    <property type="protein sequence ID" value="RGV76782.1"/>
    <property type="molecule type" value="Genomic_DNA"/>
</dbReference>
<dbReference type="InterPro" id="IPR011109">
    <property type="entry name" value="DNA_bind_recombinase_dom"/>
</dbReference>
<dbReference type="PROSITE" id="PS51736">
    <property type="entry name" value="RECOMBINASES_3"/>
    <property type="match status" value="1"/>
</dbReference>
<dbReference type="GO" id="GO:0003677">
    <property type="term" value="F:DNA binding"/>
    <property type="evidence" value="ECO:0007669"/>
    <property type="project" value="InterPro"/>
</dbReference>
<sequence length="542" mass="62801">MPRAERIVEVIPATWNPTDESSREIRKLRVAAYCRVSTELEQQQSSYDIQIEYYTRHIMQNPNWIFVGVFADDGRSATNTFRRYDFNQLMDQCLKGKVDMIITKSISRFARNTVDCISWVRKLKEKNVAVYFEKENLNTLDDSTEMILTILSSQAQEESRAISTNVKWGYARKFEKGESIRQRSYGFRKAPTGEMCIMEEEAAVIRNMARWFLDGDSLERIKHRLEDAGIETTTGKKTWSTGTIYNILTNEKIMGDVLLQKTFTADYLTKRRVKNSGQQKQYYVKNHHEAIIPKTVYYKIQEEIARRSSLKKAGTRKGKTAQGVYSSKYALTGIMVCNECGAHYRRTTWAKNGKKVIVWRCINRLEHGTKRCHESPTLKEEVIQEAIMGKLHSLSIDQEEENFLNGVKEDILRAAKVVGGACTEEEIDKTIEELRDQLMDYVGMAAREHGGENWYSGRMRKLGLQISELKKRRESIREQEKIRDEYEYLDQEISRIIGETGGTSGAEFDNIFIRQIVQEIRVISKNKLQIQLRTGMMLDVNL</sequence>
<evidence type="ECO:0000313" key="4">
    <source>
        <dbReference type="Proteomes" id="UP000284543"/>
    </source>
</evidence>
<feature type="domain" description="Recombinase" evidence="2">
    <location>
        <begin position="184"/>
        <end position="310"/>
    </location>
</feature>
<dbReference type="InterPro" id="IPR036162">
    <property type="entry name" value="Resolvase-like_N_sf"/>
</dbReference>
<dbReference type="PANTHER" id="PTHR30461">
    <property type="entry name" value="DNA-INVERTASE FROM LAMBDOID PROPHAGE"/>
    <property type="match status" value="1"/>
</dbReference>
<gene>
    <name evidence="3" type="ORF">DWW02_09490</name>
</gene>
<name>A0A412Z9K0_9FIRM</name>
<protein>
    <submittedName>
        <fullName evidence="3">Recombinase family protein</fullName>
    </submittedName>
</protein>
<evidence type="ECO:0000259" key="1">
    <source>
        <dbReference type="PROSITE" id="PS51736"/>
    </source>
</evidence>
<dbReference type="InterPro" id="IPR006119">
    <property type="entry name" value="Resolv_N"/>
</dbReference>
<dbReference type="RefSeq" id="WP_118018446.1">
    <property type="nucleotide sequence ID" value="NZ_QRTI01000003.1"/>
</dbReference>
<dbReference type="CDD" id="cd00338">
    <property type="entry name" value="Ser_Recombinase"/>
    <property type="match status" value="1"/>
</dbReference>
<dbReference type="InterPro" id="IPR038109">
    <property type="entry name" value="DNA_bind_recomb_sf"/>
</dbReference>
<dbReference type="SMART" id="SM00857">
    <property type="entry name" value="Resolvase"/>
    <property type="match status" value="1"/>
</dbReference>
<dbReference type="AlphaFoldDB" id="A0A412Z9K0"/>
<dbReference type="InterPro" id="IPR050639">
    <property type="entry name" value="SSR_resolvase"/>
</dbReference>
<dbReference type="Pfam" id="PF07508">
    <property type="entry name" value="Recombinase"/>
    <property type="match status" value="1"/>
</dbReference>
<evidence type="ECO:0000259" key="2">
    <source>
        <dbReference type="PROSITE" id="PS51737"/>
    </source>
</evidence>
<dbReference type="PROSITE" id="PS51737">
    <property type="entry name" value="RECOMBINASE_DNA_BIND"/>
    <property type="match status" value="1"/>
</dbReference>
<dbReference type="InterPro" id="IPR025827">
    <property type="entry name" value="Zn_ribbon_recom_dom"/>
</dbReference>
<dbReference type="Proteomes" id="UP000284543">
    <property type="component" value="Unassembled WGS sequence"/>
</dbReference>
<feature type="domain" description="Resolvase/invertase-type recombinase catalytic" evidence="1">
    <location>
        <begin position="29"/>
        <end position="177"/>
    </location>
</feature>
<proteinExistence type="predicted"/>
<dbReference type="Gene3D" id="3.90.1750.20">
    <property type="entry name" value="Putative Large Serine Recombinase, Chain B, Domain 2"/>
    <property type="match status" value="1"/>
</dbReference>
<dbReference type="GO" id="GO:0000150">
    <property type="term" value="F:DNA strand exchange activity"/>
    <property type="evidence" value="ECO:0007669"/>
    <property type="project" value="InterPro"/>
</dbReference>
<dbReference type="Pfam" id="PF13408">
    <property type="entry name" value="Zn_ribbon_recom"/>
    <property type="match status" value="1"/>
</dbReference>
<accession>A0A412Z9K0</accession>
<reference evidence="3 4" key="1">
    <citation type="submission" date="2018-08" db="EMBL/GenBank/DDBJ databases">
        <title>A genome reference for cultivated species of the human gut microbiota.</title>
        <authorList>
            <person name="Zou Y."/>
            <person name="Xue W."/>
            <person name="Luo G."/>
        </authorList>
    </citation>
    <scope>NUCLEOTIDE SEQUENCE [LARGE SCALE GENOMIC DNA]</scope>
    <source>
        <strain evidence="3 4">AF14-18</strain>
    </source>
</reference>
<organism evidence="3 4">
    <name type="scientific">Enterocloster bolteae</name>
    <dbReference type="NCBI Taxonomy" id="208479"/>
    <lineage>
        <taxon>Bacteria</taxon>
        <taxon>Bacillati</taxon>
        <taxon>Bacillota</taxon>
        <taxon>Clostridia</taxon>
        <taxon>Lachnospirales</taxon>
        <taxon>Lachnospiraceae</taxon>
        <taxon>Enterocloster</taxon>
    </lineage>
</organism>
<evidence type="ECO:0000313" key="3">
    <source>
        <dbReference type="EMBL" id="RGV76782.1"/>
    </source>
</evidence>